<accession>A0A1E7K927</accession>
<dbReference type="AlphaFoldDB" id="A0A1E7K927"/>
<evidence type="ECO:0000313" key="1">
    <source>
        <dbReference type="EMBL" id="OEV00428.1"/>
    </source>
</evidence>
<dbReference type="EMBL" id="LJGV01000022">
    <property type="protein sequence ID" value="OEV00428.1"/>
    <property type="molecule type" value="Genomic_DNA"/>
</dbReference>
<dbReference type="PATRIC" id="fig|943816.4.peg.4452"/>
<comment type="caution">
    <text evidence="1">The sequence shown here is derived from an EMBL/GenBank/DDBJ whole genome shotgun (WGS) entry which is preliminary data.</text>
</comment>
<reference evidence="1 2" key="1">
    <citation type="journal article" date="2016" name="Front. Microbiol.">
        <title>Comparative Genomics Analysis of Streptomyces Species Reveals Their Adaptation to the Marine Environment and Their Diversity at the Genomic Level.</title>
        <authorList>
            <person name="Tian X."/>
            <person name="Zhang Z."/>
            <person name="Yang T."/>
            <person name="Chen M."/>
            <person name="Li J."/>
            <person name="Chen F."/>
            <person name="Yang J."/>
            <person name="Li W."/>
            <person name="Zhang B."/>
            <person name="Zhang Z."/>
            <person name="Wu J."/>
            <person name="Zhang C."/>
            <person name="Long L."/>
            <person name="Xiao J."/>
        </authorList>
    </citation>
    <scope>NUCLEOTIDE SEQUENCE [LARGE SCALE GENOMIC DNA]</scope>
    <source>
        <strain evidence="1 2">SCSIO M10379</strain>
    </source>
</reference>
<protein>
    <submittedName>
        <fullName evidence="1">Uncharacterized protein</fullName>
    </submittedName>
</protein>
<dbReference type="Proteomes" id="UP000175829">
    <property type="component" value="Unassembled WGS sequence"/>
</dbReference>
<name>A0A1E7K927_9ACTN</name>
<gene>
    <name evidence="1" type="ORF">AN217_24435</name>
</gene>
<evidence type="ECO:0000313" key="2">
    <source>
        <dbReference type="Proteomes" id="UP000175829"/>
    </source>
</evidence>
<dbReference type="RefSeq" id="WP_019354478.1">
    <property type="nucleotide sequence ID" value="NZ_LJGV01000022.1"/>
</dbReference>
<organism evidence="1 2">
    <name type="scientific">Streptomyces qinglanensis</name>
    <dbReference type="NCBI Taxonomy" id="943816"/>
    <lineage>
        <taxon>Bacteria</taxon>
        <taxon>Bacillati</taxon>
        <taxon>Actinomycetota</taxon>
        <taxon>Actinomycetes</taxon>
        <taxon>Kitasatosporales</taxon>
        <taxon>Streptomycetaceae</taxon>
        <taxon>Streptomyces</taxon>
    </lineage>
</organism>
<proteinExistence type="predicted"/>
<sequence>MAALAWLLIPLVAAVATSMWGSWVGRRRVKTPDAAGVAGYERFRVAMERSRADDAPDAAAVADEPAARRDLRWWRRKGDLDLASAGAAARTAPDGPAREAG</sequence>